<evidence type="ECO:0000313" key="2">
    <source>
        <dbReference type="Proteomes" id="UP001180481"/>
    </source>
</evidence>
<protein>
    <submittedName>
        <fullName evidence="1">DUF2490 domain-containing protein</fullName>
    </submittedName>
</protein>
<sequence length="238" mass="28435">MKKILLISIILNFNISFSQNLKFYGFLPILNQTGKINKKTNYNLFISTTLDSFNQNINGIEYPATDLQFYLQPSIIYIFSPKINYSLSYTYQRNNPFNENYFNEHRIWEQIAFLYNIANSRLSNRLRLEERFIENKINNSYPFSTRLRYQIGFNTPFKNKDFYLNTYNEFYFSLTGAKNATYSENWAYIGCGYKIGKTSQLEVGYLNQIAVRNKQKDLRFLNLLQIMWITNFNFKKNN</sequence>
<proteinExistence type="predicted"/>
<accession>A0ABY9R8L2</accession>
<name>A0ABY9R8L2_9FLAO</name>
<evidence type="ECO:0000313" key="1">
    <source>
        <dbReference type="EMBL" id="WMW77587.1"/>
    </source>
</evidence>
<dbReference type="Proteomes" id="UP001180481">
    <property type="component" value="Chromosome"/>
</dbReference>
<dbReference type="InterPro" id="IPR019619">
    <property type="entry name" value="DUF2490"/>
</dbReference>
<reference evidence="1" key="1">
    <citation type="submission" date="2023-09" db="EMBL/GenBank/DDBJ databases">
        <title>Flavobacterium sp. 20NA77.7 isolated from freshwater.</title>
        <authorList>
            <person name="Le V."/>
            <person name="Ko S.-R."/>
            <person name="Ahn C.-Y."/>
            <person name="Oh H.-M."/>
        </authorList>
    </citation>
    <scope>NUCLEOTIDE SEQUENCE</scope>
    <source>
        <strain evidence="1">20NA77.7</strain>
    </source>
</reference>
<gene>
    <name evidence="1" type="ORF">RF683_08830</name>
</gene>
<dbReference type="RefSeq" id="WP_309531930.1">
    <property type="nucleotide sequence ID" value="NZ_CP133721.1"/>
</dbReference>
<keyword evidence="2" id="KW-1185">Reference proteome</keyword>
<dbReference type="Pfam" id="PF10677">
    <property type="entry name" value="DUF2490"/>
    <property type="match status" value="1"/>
</dbReference>
<dbReference type="EMBL" id="CP133721">
    <property type="protein sequence ID" value="WMW77587.1"/>
    <property type="molecule type" value="Genomic_DNA"/>
</dbReference>
<organism evidence="1 2">
    <name type="scientific">Flavobacterium nakdongensis</name>
    <dbReference type="NCBI Taxonomy" id="3073563"/>
    <lineage>
        <taxon>Bacteria</taxon>
        <taxon>Pseudomonadati</taxon>
        <taxon>Bacteroidota</taxon>
        <taxon>Flavobacteriia</taxon>
        <taxon>Flavobacteriales</taxon>
        <taxon>Flavobacteriaceae</taxon>
        <taxon>Flavobacterium</taxon>
    </lineage>
</organism>